<feature type="signal peptide" evidence="10">
    <location>
        <begin position="1"/>
        <end position="19"/>
    </location>
</feature>
<evidence type="ECO:0000313" key="12">
    <source>
        <dbReference type="EMBL" id="VVT43870.1"/>
    </source>
</evidence>
<evidence type="ECO:0000256" key="11">
    <source>
        <dbReference type="SAM" id="Phobius"/>
    </source>
</evidence>
<dbReference type="GeneID" id="43579011"/>
<dbReference type="SUPFAM" id="SSF51445">
    <property type="entry name" value="(Trans)glycosidases"/>
    <property type="match status" value="1"/>
</dbReference>
<dbReference type="GO" id="GO:0071970">
    <property type="term" value="P:fungal-type cell wall (1-&gt;3)-beta-D-glucan biosynthetic process"/>
    <property type="evidence" value="ECO:0007669"/>
    <property type="project" value="TreeGrafter"/>
</dbReference>
<feature type="chain" id="PRO_5023159546" description="1,3-beta-glucanosyltransferase" evidence="10">
    <location>
        <begin position="20"/>
        <end position="512"/>
    </location>
</feature>
<dbReference type="Proteomes" id="UP000398389">
    <property type="component" value="Unassembled WGS sequence"/>
</dbReference>
<comment type="function">
    <text evidence="10">Splits internally a 1,3-beta-glucan molecule and transfers the newly generated reducing end (the donor) to the non-reducing end of another 1,3-beta-glucan molecule (the acceptor) forming a 1,3-beta linkage, resulting in the elongation of 1,3-beta-glucan chains in the cell wall.</text>
</comment>
<name>A0A5E8B4Q4_9ASCO</name>
<evidence type="ECO:0000256" key="2">
    <source>
        <dbReference type="ARBA" id="ARBA00004589"/>
    </source>
</evidence>
<keyword evidence="7 10" id="KW-0472">Membrane</keyword>
<comment type="similarity">
    <text evidence="3 10">Belongs to the glycosyl hydrolase 72 family.</text>
</comment>
<dbReference type="InterPro" id="IPR017853">
    <property type="entry name" value="GH"/>
</dbReference>
<dbReference type="FunFam" id="3.20.20.80:FF:000032">
    <property type="entry name" value="1,3-beta-glucanosyltransferase"/>
    <property type="match status" value="1"/>
</dbReference>
<sequence>MRLSGLLKLSALVAGIAQAAINPVEVRGRHFFDSVTKEPFFIKGVDYQPGGSSGFVGHSDPLSDTNTCARDIFLFQQLGVNAVRVYSVNPDLNHDDCMTLLANAGIYLILDVNSPKPGQSLNRYEPWTSYNPNYVNHILKVVHQFAGYNNTLGFFAGNEVINDDISAKESPHYLKAVIRDMHQYMKNNSPRVVPVGYSAADDLRFRTSLAKYFECGDADVAVDFYGVNSYQWCGYQTFETSGFDILVRDYEDYTLPLFLSEYGCNALMPRLFQEVEALYSNRMTNVFSGGLIYEFAQEPNNYGLVEINEQGSAQLLPDYNTLKVQYNITQIHYDFSKDRQGVRPEKCKKAYPNLMNANAVIPDCPVPELIKNGVKDVTLGSFVQVRLNTTMYSIVNVDKTEILEKRILTTVDWKKPMEQPSPWKELRLYNSNPVVNEKPVKQAPPTVDNGVSEAKPLEGVNNKLAIPSANEKTVTSGGFILDVTQGQSFRNVAIAGLVVAPIVMGLVLLITQ</sequence>
<keyword evidence="13" id="KW-1185">Reference proteome</keyword>
<evidence type="ECO:0000256" key="1">
    <source>
        <dbReference type="ARBA" id="ARBA00004196"/>
    </source>
</evidence>
<accession>A0A5E8B4Q4</accession>
<keyword evidence="11" id="KW-0812">Transmembrane</keyword>
<evidence type="ECO:0000256" key="10">
    <source>
        <dbReference type="RuleBase" id="RU361209"/>
    </source>
</evidence>
<dbReference type="GO" id="GO:0031505">
    <property type="term" value="P:fungal-type cell wall organization"/>
    <property type="evidence" value="ECO:0007669"/>
    <property type="project" value="TreeGrafter"/>
</dbReference>
<dbReference type="RefSeq" id="XP_031850802.1">
    <property type="nucleotide sequence ID" value="XM_031994911.1"/>
</dbReference>
<evidence type="ECO:0000313" key="13">
    <source>
        <dbReference type="Proteomes" id="UP000398389"/>
    </source>
</evidence>
<evidence type="ECO:0000256" key="6">
    <source>
        <dbReference type="ARBA" id="ARBA00022729"/>
    </source>
</evidence>
<dbReference type="EMBL" id="CABVLU010000001">
    <property type="protein sequence ID" value="VVT43870.1"/>
    <property type="molecule type" value="Genomic_DNA"/>
</dbReference>
<protein>
    <recommendedName>
        <fullName evidence="10">1,3-beta-glucanosyltransferase</fullName>
        <ecNumber evidence="10">2.4.1.-</ecNumber>
    </recommendedName>
</protein>
<dbReference type="InterPro" id="IPR004886">
    <property type="entry name" value="Glucanosyltransferase"/>
</dbReference>
<organism evidence="12 13">
    <name type="scientific">Magnusiomyces paraingens</name>
    <dbReference type="NCBI Taxonomy" id="2606893"/>
    <lineage>
        <taxon>Eukaryota</taxon>
        <taxon>Fungi</taxon>
        <taxon>Dikarya</taxon>
        <taxon>Ascomycota</taxon>
        <taxon>Saccharomycotina</taxon>
        <taxon>Dipodascomycetes</taxon>
        <taxon>Dipodascales</taxon>
        <taxon>Dipodascaceae</taxon>
        <taxon>Magnusiomyces</taxon>
    </lineage>
</organism>
<keyword evidence="5 10" id="KW-0808">Transferase</keyword>
<dbReference type="PANTHER" id="PTHR31468">
    <property type="entry name" value="1,3-BETA-GLUCANOSYLTRANSFERASE GAS1"/>
    <property type="match status" value="1"/>
</dbReference>
<evidence type="ECO:0000256" key="3">
    <source>
        <dbReference type="ARBA" id="ARBA00007528"/>
    </source>
</evidence>
<evidence type="ECO:0000256" key="4">
    <source>
        <dbReference type="ARBA" id="ARBA00022622"/>
    </source>
</evidence>
<keyword evidence="8" id="KW-0325">Glycoprotein</keyword>
<reference evidence="12 13" key="1">
    <citation type="submission" date="2019-09" db="EMBL/GenBank/DDBJ databases">
        <authorList>
            <person name="Brejova B."/>
        </authorList>
    </citation>
    <scope>NUCLEOTIDE SEQUENCE [LARGE SCALE GENOMIC DNA]</scope>
</reference>
<evidence type="ECO:0000256" key="5">
    <source>
        <dbReference type="ARBA" id="ARBA00022679"/>
    </source>
</evidence>
<keyword evidence="9 10" id="KW-0449">Lipoprotein</keyword>
<dbReference type="EC" id="2.4.1.-" evidence="10"/>
<dbReference type="Pfam" id="PF03198">
    <property type="entry name" value="Glyco_hydro_72"/>
    <property type="match status" value="1"/>
</dbReference>
<dbReference type="AlphaFoldDB" id="A0A5E8B4Q4"/>
<keyword evidence="4 10" id="KW-0336">GPI-anchor</keyword>
<dbReference type="GO" id="GO:0005886">
    <property type="term" value="C:plasma membrane"/>
    <property type="evidence" value="ECO:0007669"/>
    <property type="project" value="UniProtKB-SubCell"/>
</dbReference>
<proteinExistence type="inferred from homology"/>
<dbReference type="Gene3D" id="3.20.20.80">
    <property type="entry name" value="Glycosidases"/>
    <property type="match status" value="1"/>
</dbReference>
<comment type="subcellular location">
    <subcellularLocation>
        <location evidence="1">Cell envelope</location>
    </subcellularLocation>
    <subcellularLocation>
        <location evidence="10">Cell membrane</location>
        <topology evidence="10">Lipid-anchor</topology>
        <topology evidence="10">GPI-anchor</topology>
    </subcellularLocation>
    <subcellularLocation>
        <location evidence="2">Membrane</location>
        <topology evidence="2">Lipid-anchor</topology>
        <topology evidence="2">GPI-anchor</topology>
    </subcellularLocation>
</comment>
<feature type="transmembrane region" description="Helical" evidence="11">
    <location>
        <begin position="492"/>
        <end position="511"/>
    </location>
</feature>
<evidence type="ECO:0000256" key="8">
    <source>
        <dbReference type="ARBA" id="ARBA00023180"/>
    </source>
</evidence>
<evidence type="ECO:0000256" key="7">
    <source>
        <dbReference type="ARBA" id="ARBA00023136"/>
    </source>
</evidence>
<dbReference type="GO" id="GO:0098552">
    <property type="term" value="C:side of membrane"/>
    <property type="evidence" value="ECO:0007669"/>
    <property type="project" value="UniProtKB-KW"/>
</dbReference>
<dbReference type="GO" id="GO:0042124">
    <property type="term" value="F:1,3-beta-glucanosyltransferase activity"/>
    <property type="evidence" value="ECO:0007669"/>
    <property type="project" value="TreeGrafter"/>
</dbReference>
<keyword evidence="11" id="KW-1133">Transmembrane helix</keyword>
<keyword evidence="6 10" id="KW-0732">Signal</keyword>
<dbReference type="GO" id="GO:0009277">
    <property type="term" value="C:fungal-type cell wall"/>
    <property type="evidence" value="ECO:0007669"/>
    <property type="project" value="UniProtKB-ARBA"/>
</dbReference>
<dbReference type="PANTHER" id="PTHR31468:SF14">
    <property type="entry name" value="1,3-BETA-GLUCANOSYLTRANSFERASE GAS4"/>
    <property type="match status" value="1"/>
</dbReference>
<gene>
    <name evidence="12" type="ORF">SAPINGB_P000187</name>
</gene>
<evidence type="ECO:0000256" key="9">
    <source>
        <dbReference type="ARBA" id="ARBA00023288"/>
    </source>
</evidence>
<dbReference type="OrthoDB" id="421038at2759"/>